<dbReference type="SUPFAM" id="SSF55909">
    <property type="entry name" value="Pentein"/>
    <property type="match status" value="1"/>
</dbReference>
<dbReference type="Proteomes" id="UP000523079">
    <property type="component" value="Unassembled WGS sequence"/>
</dbReference>
<proteinExistence type="predicted"/>
<accession>A0A7W3IPZ0</accession>
<evidence type="ECO:0000313" key="2">
    <source>
        <dbReference type="Proteomes" id="UP000523079"/>
    </source>
</evidence>
<name>A0A7W3IPZ0_9ACTN</name>
<dbReference type="RefSeq" id="WP_328823593.1">
    <property type="nucleotide sequence ID" value="NZ_JACGWT010000001.1"/>
</dbReference>
<organism evidence="1 2">
    <name type="scientific">Microlunatus kandeliicorticis</name>
    <dbReference type="NCBI Taxonomy" id="1759536"/>
    <lineage>
        <taxon>Bacteria</taxon>
        <taxon>Bacillati</taxon>
        <taxon>Actinomycetota</taxon>
        <taxon>Actinomycetes</taxon>
        <taxon>Propionibacteriales</taxon>
        <taxon>Propionibacteriaceae</taxon>
        <taxon>Microlunatus</taxon>
    </lineage>
</organism>
<dbReference type="GO" id="GO:0016787">
    <property type="term" value="F:hydrolase activity"/>
    <property type="evidence" value="ECO:0007669"/>
    <property type="project" value="UniProtKB-KW"/>
</dbReference>
<keyword evidence="1" id="KW-0378">Hydrolase</keyword>
<keyword evidence="2" id="KW-1185">Reference proteome</keyword>
<dbReference type="Gene3D" id="3.75.10.10">
    <property type="entry name" value="L-arginine/glycine Amidinotransferase, Chain A"/>
    <property type="match status" value="1"/>
</dbReference>
<gene>
    <name evidence="1" type="ORF">FHX74_000682</name>
</gene>
<comment type="caution">
    <text evidence="1">The sequence shown here is derived from an EMBL/GenBank/DDBJ whole genome shotgun (WGS) entry which is preliminary data.</text>
</comment>
<evidence type="ECO:0000313" key="1">
    <source>
        <dbReference type="EMBL" id="MBA8793088.1"/>
    </source>
</evidence>
<dbReference type="AlphaFoldDB" id="A0A7W3IPZ0"/>
<dbReference type="EMBL" id="JACGWT010000001">
    <property type="protein sequence ID" value="MBA8793088.1"/>
    <property type="molecule type" value="Genomic_DNA"/>
</dbReference>
<protein>
    <submittedName>
        <fullName evidence="1">N-dimethylarginine dimethylaminohydrolase</fullName>
    </submittedName>
</protein>
<reference evidence="1 2" key="1">
    <citation type="submission" date="2020-07" db="EMBL/GenBank/DDBJ databases">
        <title>Sequencing the genomes of 1000 actinobacteria strains.</title>
        <authorList>
            <person name="Klenk H.-P."/>
        </authorList>
    </citation>
    <scope>NUCLEOTIDE SEQUENCE [LARGE SCALE GENOMIC DNA]</scope>
    <source>
        <strain evidence="1 2">DSM 100723</strain>
    </source>
</reference>
<sequence>MTSVVEAAVAAPSRRVRTRHFLMCPPRYFDVSYAINPWMDPSTPVSPQRALGQWTMLVEEYARCGHRVDLLDPQPGLPDMVFAANGATVVDGAVLEARFANPQRTAEAGWHAAWYRRHGDRLGLAAPQPAHAVNEAEGDFAVHHVPGRPGAGEGASGHTRVLAGWGFRTERAAHEELARATGAEVVALELVDPRFYHLDVALTVLDDETGLIAYHPPAFAPRSRDLLARLYPDAVLVGETDALAFGLNSVSDGRNVFVPAGAEGFLTELAARGFTPVPVDLSELVKAGGSVKCCTQEIRGPRAAERSRG</sequence>
<dbReference type="NCBIfam" id="NF045659">
    <property type="entry name" value="DiMArgaseDdahMtb"/>
    <property type="match status" value="1"/>
</dbReference>